<protein>
    <submittedName>
        <fullName evidence="2">Uncharacterized protein</fullName>
    </submittedName>
</protein>
<evidence type="ECO:0000256" key="1">
    <source>
        <dbReference type="SAM" id="MobiDB-lite"/>
    </source>
</evidence>
<accession>A0A6G4A9N9</accession>
<sequence length="167" mass="18833">MRHRRSRILWGDRYGPELNAAAERLASVVREQLGREERLRRLQDPAPIPVRWDTAPQDLMDHWENVTGVTGVTGDGPIDLRGRFEEIADVLDRLPSGRLVVLGPSDTGRRPDRQAAPRWCSTSAPVTARHHCRTPRMALVGRFSPPFPPPSTRRFPVDERMPPLAGP</sequence>
<comment type="caution">
    <text evidence="2">The sequence shown here is derived from an EMBL/GenBank/DDBJ whole genome shotgun (WGS) entry which is preliminary data.</text>
</comment>
<gene>
    <name evidence="2" type="ORF">G4H13_03785</name>
</gene>
<dbReference type="Proteomes" id="UP000476310">
    <property type="component" value="Unassembled WGS sequence"/>
</dbReference>
<evidence type="ECO:0000313" key="3">
    <source>
        <dbReference type="Proteomes" id="UP000476310"/>
    </source>
</evidence>
<keyword evidence="3" id="KW-1185">Reference proteome</keyword>
<evidence type="ECO:0000313" key="2">
    <source>
        <dbReference type="EMBL" id="NEW69554.1"/>
    </source>
</evidence>
<name>A0A6G4A9N9_9ACTN</name>
<feature type="region of interest" description="Disordered" evidence="1">
    <location>
        <begin position="143"/>
        <end position="167"/>
    </location>
</feature>
<dbReference type="AlphaFoldDB" id="A0A6G4A9N9"/>
<proteinExistence type="predicted"/>
<organism evidence="2 3">
    <name type="scientific">Streptomyces rhizosphaericus</name>
    <dbReference type="NCBI Taxonomy" id="114699"/>
    <lineage>
        <taxon>Bacteria</taxon>
        <taxon>Bacillati</taxon>
        <taxon>Actinomycetota</taxon>
        <taxon>Actinomycetes</taxon>
        <taxon>Kitasatosporales</taxon>
        <taxon>Streptomycetaceae</taxon>
        <taxon>Streptomyces</taxon>
        <taxon>Streptomyces violaceusniger group</taxon>
    </lineage>
</organism>
<reference evidence="2" key="1">
    <citation type="submission" date="2020-02" db="EMBL/GenBank/DDBJ databases">
        <title>A new Streptomyces sp. for controlling soil-borne diseases.</title>
        <authorList>
            <person name="Li X."/>
            <person name="Tian Y."/>
            <person name="Gao K."/>
        </authorList>
    </citation>
    <scope>NUCLEOTIDE SEQUENCE [LARGE SCALE GENOMIC DNA]</scope>
    <source>
        <strain evidence="2">0250</strain>
    </source>
</reference>
<dbReference type="EMBL" id="JAAIKT010000002">
    <property type="protein sequence ID" value="NEW69554.1"/>
    <property type="molecule type" value="Genomic_DNA"/>
</dbReference>